<evidence type="ECO:0000313" key="2">
    <source>
        <dbReference type="EMBL" id="KUJ22822.1"/>
    </source>
</evidence>
<protein>
    <recommendedName>
        <fullName evidence="1">2EXR domain-containing protein</fullName>
    </recommendedName>
</protein>
<dbReference type="InParanoid" id="A0A194XSW5"/>
<dbReference type="AlphaFoldDB" id="A0A194XSW5"/>
<dbReference type="RefSeq" id="XP_018077177.1">
    <property type="nucleotide sequence ID" value="XM_018221594.1"/>
</dbReference>
<dbReference type="EMBL" id="KQ947406">
    <property type="protein sequence ID" value="KUJ22822.1"/>
    <property type="molecule type" value="Genomic_DNA"/>
</dbReference>
<reference evidence="2 3" key="1">
    <citation type="submission" date="2015-10" db="EMBL/GenBank/DDBJ databases">
        <title>Full genome of DAOMC 229536 Phialocephala scopiformis, a fungal endophyte of spruce producing the potent anti-insectan compound rugulosin.</title>
        <authorList>
            <consortium name="DOE Joint Genome Institute"/>
            <person name="Walker A.K."/>
            <person name="Frasz S.L."/>
            <person name="Seifert K.A."/>
            <person name="Miller J.D."/>
            <person name="Mondo S.J."/>
            <person name="Labutti K."/>
            <person name="Lipzen A."/>
            <person name="Dockter R."/>
            <person name="Kennedy M."/>
            <person name="Grigoriev I.V."/>
            <person name="Spatafora J.W."/>
        </authorList>
    </citation>
    <scope>NUCLEOTIDE SEQUENCE [LARGE SCALE GENOMIC DNA]</scope>
    <source>
        <strain evidence="2 3">CBS 120377</strain>
    </source>
</reference>
<dbReference type="GeneID" id="28831320"/>
<gene>
    <name evidence="2" type="ORF">LY89DRAFT_763295</name>
</gene>
<dbReference type="OrthoDB" id="4737394at2759"/>
<dbReference type="Proteomes" id="UP000070700">
    <property type="component" value="Unassembled WGS sequence"/>
</dbReference>
<feature type="domain" description="2EXR" evidence="1">
    <location>
        <begin position="3"/>
        <end position="91"/>
    </location>
</feature>
<proteinExistence type="predicted"/>
<dbReference type="Pfam" id="PF20150">
    <property type="entry name" value="2EXR"/>
    <property type="match status" value="1"/>
</dbReference>
<evidence type="ECO:0000313" key="3">
    <source>
        <dbReference type="Proteomes" id="UP000070700"/>
    </source>
</evidence>
<name>A0A194XSW5_MOLSC</name>
<dbReference type="PANTHER" id="PTHR35910:SF6">
    <property type="entry name" value="2EXR DOMAIN-CONTAINING PROTEIN"/>
    <property type="match status" value="1"/>
</dbReference>
<dbReference type="PANTHER" id="PTHR35910">
    <property type="entry name" value="2EXR DOMAIN-CONTAINING PROTEIN"/>
    <property type="match status" value="1"/>
</dbReference>
<sequence>MSFTCFPRLPAELRLKIWKHSLPGPRIITMYMELRAGHDLLKARAPEESELNALYYACKDSHNVLKAAFKRQFHGVFMQCPIWFNEEIDTILFASEKAMSHFFVESSQRRSTNRTGPYSVKYLILGYPLETLLLVRLGSADELAKEIMFLVFQAVTRFINLRQLTFVLGSAYEFDTQAVNMEFRSVNHMDKEAPMYLGAGYGENVLDDLKFELVRLTDVQESWSN</sequence>
<dbReference type="InterPro" id="IPR045518">
    <property type="entry name" value="2EXR"/>
</dbReference>
<organism evidence="2 3">
    <name type="scientific">Mollisia scopiformis</name>
    <name type="common">Conifer needle endophyte fungus</name>
    <name type="synonym">Phialocephala scopiformis</name>
    <dbReference type="NCBI Taxonomy" id="149040"/>
    <lineage>
        <taxon>Eukaryota</taxon>
        <taxon>Fungi</taxon>
        <taxon>Dikarya</taxon>
        <taxon>Ascomycota</taxon>
        <taxon>Pezizomycotina</taxon>
        <taxon>Leotiomycetes</taxon>
        <taxon>Helotiales</taxon>
        <taxon>Mollisiaceae</taxon>
        <taxon>Mollisia</taxon>
    </lineage>
</organism>
<evidence type="ECO:0000259" key="1">
    <source>
        <dbReference type="Pfam" id="PF20150"/>
    </source>
</evidence>
<dbReference type="KEGG" id="psco:LY89DRAFT_763295"/>
<accession>A0A194XSW5</accession>
<keyword evidence="3" id="KW-1185">Reference proteome</keyword>